<comment type="cofactor">
    <cofactor evidence="1">
        <name>FAD</name>
        <dbReference type="ChEBI" id="CHEBI:57692"/>
    </cofactor>
</comment>
<keyword evidence="4" id="KW-0274">FAD</keyword>
<evidence type="ECO:0000256" key="3">
    <source>
        <dbReference type="ARBA" id="ARBA00022630"/>
    </source>
</evidence>
<dbReference type="InterPro" id="IPR036188">
    <property type="entry name" value="FAD/NAD-bd_sf"/>
</dbReference>
<evidence type="ECO:0000313" key="5">
    <source>
        <dbReference type="EMBL" id="KAJ9491661.1"/>
    </source>
</evidence>
<sequence length="136" mass="15194">MMGPNCLGGNGSLVESLNWTGDYFVEWIKKDGNEDIKYVVPKHAAEDAFGKHGDEIHVTSVWTAGCKSWYKRNKVDGRLTALFGGNAILFQRLTSDIRPEDFGVEYNSTNGFTDLGIKEINDLFFYVEVADESLSC</sequence>
<evidence type="ECO:0000256" key="1">
    <source>
        <dbReference type="ARBA" id="ARBA00001974"/>
    </source>
</evidence>
<dbReference type="AlphaFoldDB" id="A0AAI9TR77"/>
<reference evidence="5" key="1">
    <citation type="submission" date="2015-06" db="EMBL/GenBank/DDBJ databases">
        <authorList>
            <person name="Nguyen H."/>
        </authorList>
    </citation>
    <scope>NUCLEOTIDE SEQUENCE</scope>
    <source>
        <strain evidence="5">DAOM 180753</strain>
    </source>
</reference>
<comment type="similarity">
    <text evidence="2">Belongs to the FAD-binding monooxygenase family.</text>
</comment>
<keyword evidence="6" id="KW-1185">Reference proteome</keyword>
<organism evidence="5 6">
    <name type="scientific">Penicillium thymicola</name>
    <dbReference type="NCBI Taxonomy" id="293382"/>
    <lineage>
        <taxon>Eukaryota</taxon>
        <taxon>Fungi</taxon>
        <taxon>Dikarya</taxon>
        <taxon>Ascomycota</taxon>
        <taxon>Pezizomycotina</taxon>
        <taxon>Eurotiomycetes</taxon>
        <taxon>Eurotiomycetidae</taxon>
        <taxon>Eurotiales</taxon>
        <taxon>Aspergillaceae</taxon>
        <taxon>Penicillium</taxon>
    </lineage>
</organism>
<keyword evidence="3" id="KW-0285">Flavoprotein</keyword>
<evidence type="ECO:0000256" key="2">
    <source>
        <dbReference type="ARBA" id="ARBA00010139"/>
    </source>
</evidence>
<reference evidence="5" key="2">
    <citation type="journal article" date="2016" name="Fungal Biol.">
        <title>Ochratoxin A production by Penicillium thymicola.</title>
        <authorList>
            <person name="Nguyen H.D.T."/>
            <person name="McMullin D.R."/>
            <person name="Ponomareva E."/>
            <person name="Riley R."/>
            <person name="Pomraning K.R."/>
            <person name="Baker S.E."/>
            <person name="Seifert K.A."/>
        </authorList>
    </citation>
    <scope>NUCLEOTIDE SEQUENCE</scope>
    <source>
        <strain evidence="5">DAOM 180753</strain>
    </source>
</reference>
<accession>A0AAI9TR77</accession>
<dbReference type="PANTHER" id="PTHR42877">
    <property type="entry name" value="L-ORNITHINE N(5)-MONOOXYGENASE-RELATED"/>
    <property type="match status" value="1"/>
</dbReference>
<evidence type="ECO:0000256" key="4">
    <source>
        <dbReference type="ARBA" id="ARBA00022827"/>
    </source>
</evidence>
<dbReference type="InterPro" id="IPR051209">
    <property type="entry name" value="FAD-bind_Monooxygenase_sf"/>
</dbReference>
<dbReference type="Proteomes" id="UP001227192">
    <property type="component" value="Unassembled WGS sequence"/>
</dbReference>
<dbReference type="EMBL" id="LACB01000027">
    <property type="protein sequence ID" value="KAJ9491661.1"/>
    <property type="molecule type" value="Genomic_DNA"/>
</dbReference>
<evidence type="ECO:0000313" key="6">
    <source>
        <dbReference type="Proteomes" id="UP001227192"/>
    </source>
</evidence>
<dbReference type="Gene3D" id="3.50.50.60">
    <property type="entry name" value="FAD/NAD(P)-binding domain"/>
    <property type="match status" value="1"/>
</dbReference>
<dbReference type="PANTHER" id="PTHR42877:SF2">
    <property type="entry name" value="FAD_NAD(P)-BINDING DOMAIN-CONTAINING PROTEIN"/>
    <property type="match status" value="1"/>
</dbReference>
<proteinExistence type="inferred from homology"/>
<protein>
    <submittedName>
        <fullName evidence="5">Uncharacterized protein</fullName>
    </submittedName>
</protein>
<gene>
    <name evidence="5" type="ORF">VN97_g1581</name>
</gene>
<comment type="caution">
    <text evidence="5">The sequence shown here is derived from an EMBL/GenBank/DDBJ whole genome shotgun (WGS) entry which is preliminary data.</text>
</comment>
<name>A0AAI9TR77_PENTH</name>